<evidence type="ECO:0000256" key="6">
    <source>
        <dbReference type="ARBA" id="ARBA00023242"/>
    </source>
</evidence>
<gene>
    <name evidence="9" type="ORF">CXQ85_001783</name>
</gene>
<dbReference type="PANTHER" id="PTHR31668:SF26">
    <property type="entry name" value="GLUCOSE TRANSPORT TRANSCRIPTION REGULATOR RGT1-RELATED"/>
    <property type="match status" value="1"/>
</dbReference>
<sequence length="857" mass="94612">MSDEERSSKDSLPRKRSKVSRACDACRRKKIRCDAEFSQTLQKVTKICTNCVKNAETCTFSRIPLKRGPSKGYIRDLVDKMDDQTAGYPSTHHTSVLKLQGRPRSKSVDTSKPESNAQGIPTGSPPNAHSDQRSGSVSSVSSSSSVPTKPLLHRSTFSNGKSSSSPIILPPLLGPQPSKQPVKLSVPVSKVPSGTSVPLSPHGGPGMETKDPKIRGPLWTVPYEMPNSNSHGSDGSASNSRNGSASNSRRSSVDSVSSISTSGSRSRFSSLKSTGNSDMAMSDSDDDYYSSRSRAYSASLSPRNSVSSLSSLNGKMNRSLDLNNTHPPQPSHFQHSPQPLHFNNNGHQRPPENNPVALPFHSLEHNINMYYTKYHANFSVLPFSQPLIVKIVHTLINDPSAHTSMVVELFRTALNNLLYYQHVPLSNSIALLRSVMSIYPFNHNGIMVNDDLLIVFFSTLVLINYTILINGDVYSLGIAMTASVFNDFKLLENFATLVRDPASTRLSPDDVQLYLPRLYMCLYMIDNTYSLSFGSSSILPSNYDLFIRNIAMLMPSEASQSPFYYNVQASMVINDLVMSRADSVLSSSPKPRYRESWSVKTSPNNPTNSMVPNFASLFVSLIKDKYELYDNLQEVMKFFEAHPPAGSPHHADDSLHDALYDHQLKISRLLKKLTQSLLNFDNYISTIYSNNKSITSAGDLIGPFFNLSYGQSFKLIKACKLLVDPLMRYATDSELYTRSVKIMSDLSIAYNLLVSNVNNNLNAITNARTTLSSPNKYPNLSPSSPANEPVNVSGLGSTSITLILSKIDHHKLQFNSVSGPPAGDSLTSRVGNFDAWRREVSETITTFIQREDLDGWF</sequence>
<dbReference type="CDD" id="cd00067">
    <property type="entry name" value="GAL4"/>
    <property type="match status" value="1"/>
</dbReference>
<dbReference type="RefSeq" id="XP_025340946.1">
    <property type="nucleotide sequence ID" value="XM_025485481.1"/>
</dbReference>
<dbReference type="GO" id="GO:0008270">
    <property type="term" value="F:zinc ion binding"/>
    <property type="evidence" value="ECO:0007669"/>
    <property type="project" value="InterPro"/>
</dbReference>
<dbReference type="GeneID" id="37007114"/>
<organism evidence="9 10">
    <name type="scientific">Candidozyma haemuli</name>
    <dbReference type="NCBI Taxonomy" id="45357"/>
    <lineage>
        <taxon>Eukaryota</taxon>
        <taxon>Fungi</taxon>
        <taxon>Dikarya</taxon>
        <taxon>Ascomycota</taxon>
        <taxon>Saccharomycotina</taxon>
        <taxon>Pichiomycetes</taxon>
        <taxon>Metschnikowiaceae</taxon>
        <taxon>Candidozyma</taxon>
    </lineage>
</organism>
<evidence type="ECO:0000313" key="10">
    <source>
        <dbReference type="Proteomes" id="UP000244309"/>
    </source>
</evidence>
<feature type="region of interest" description="Disordered" evidence="7">
    <location>
        <begin position="84"/>
        <end position="354"/>
    </location>
</feature>
<evidence type="ECO:0000256" key="3">
    <source>
        <dbReference type="ARBA" id="ARBA00023015"/>
    </source>
</evidence>
<dbReference type="OrthoDB" id="5426978at2759"/>
<accession>A0A2V1AR68</accession>
<dbReference type="GO" id="GO:0000981">
    <property type="term" value="F:DNA-binding transcription factor activity, RNA polymerase II-specific"/>
    <property type="evidence" value="ECO:0007669"/>
    <property type="project" value="InterPro"/>
</dbReference>
<dbReference type="SMART" id="SM00066">
    <property type="entry name" value="GAL4"/>
    <property type="match status" value="1"/>
</dbReference>
<dbReference type="InterPro" id="IPR001138">
    <property type="entry name" value="Zn2Cys6_DnaBD"/>
</dbReference>
<dbReference type="InterPro" id="IPR050797">
    <property type="entry name" value="Carb_Metab_Trans_Reg"/>
</dbReference>
<reference evidence="9 10" key="1">
    <citation type="submission" date="2017-12" db="EMBL/GenBank/DDBJ databases">
        <title>Genome Sequence of a Multidrug-Resistant Candida haemulonii Isolate from a Patient with Chronic Leg Ulcers in Israel.</title>
        <authorList>
            <person name="Chow N.A."/>
            <person name="Gade L."/>
            <person name="Batra D."/>
            <person name="Rowe L.A."/>
            <person name="Ben-Ami R."/>
            <person name="Loparev V.N."/>
            <person name="Litvintseva A.P."/>
        </authorList>
    </citation>
    <scope>NUCLEOTIDE SEQUENCE [LARGE SCALE GENOMIC DNA]</scope>
    <source>
        <strain evidence="9 10">B11899</strain>
    </source>
</reference>
<dbReference type="PANTHER" id="PTHR31668">
    <property type="entry name" value="GLUCOSE TRANSPORT TRANSCRIPTION REGULATOR RGT1-RELATED-RELATED"/>
    <property type="match status" value="1"/>
</dbReference>
<dbReference type="Gene3D" id="4.10.240.10">
    <property type="entry name" value="Zn(2)-C6 fungal-type DNA-binding domain"/>
    <property type="match status" value="1"/>
</dbReference>
<protein>
    <recommendedName>
        <fullName evidence="8">Zn(2)-C6 fungal-type domain-containing protein</fullName>
    </recommendedName>
</protein>
<keyword evidence="4" id="KW-0238">DNA-binding</keyword>
<feature type="compositionally biased region" description="Low complexity" evidence="7">
    <location>
        <begin position="290"/>
        <end position="312"/>
    </location>
</feature>
<dbReference type="PROSITE" id="PS50048">
    <property type="entry name" value="ZN2_CY6_FUNGAL_2"/>
    <property type="match status" value="1"/>
</dbReference>
<evidence type="ECO:0000259" key="8">
    <source>
        <dbReference type="PROSITE" id="PS50048"/>
    </source>
</evidence>
<dbReference type="AlphaFoldDB" id="A0A2V1AR68"/>
<evidence type="ECO:0000256" key="1">
    <source>
        <dbReference type="ARBA" id="ARBA00022723"/>
    </source>
</evidence>
<keyword evidence="5" id="KW-0804">Transcription</keyword>
<feature type="compositionally biased region" description="Low complexity" evidence="7">
    <location>
        <begin position="134"/>
        <end position="146"/>
    </location>
</feature>
<keyword evidence="3" id="KW-0805">Transcription regulation</keyword>
<dbReference type="GO" id="GO:0003677">
    <property type="term" value="F:DNA binding"/>
    <property type="evidence" value="ECO:0007669"/>
    <property type="project" value="UniProtKB-KW"/>
</dbReference>
<dbReference type="SUPFAM" id="SSF57701">
    <property type="entry name" value="Zn2/Cys6 DNA-binding domain"/>
    <property type="match status" value="1"/>
</dbReference>
<dbReference type="InterPro" id="IPR036864">
    <property type="entry name" value="Zn2-C6_fun-type_DNA-bd_sf"/>
</dbReference>
<evidence type="ECO:0000256" key="7">
    <source>
        <dbReference type="SAM" id="MobiDB-lite"/>
    </source>
</evidence>
<dbReference type="EMBL" id="PKFO01000003">
    <property type="protein sequence ID" value="PVH20006.1"/>
    <property type="molecule type" value="Genomic_DNA"/>
</dbReference>
<evidence type="ECO:0000256" key="5">
    <source>
        <dbReference type="ARBA" id="ARBA00023163"/>
    </source>
</evidence>
<dbReference type="Proteomes" id="UP000244309">
    <property type="component" value="Unassembled WGS sequence"/>
</dbReference>
<dbReference type="STRING" id="45357.A0A2V1AR68"/>
<feature type="domain" description="Zn(2)-C6 fungal-type" evidence="8">
    <location>
        <begin position="22"/>
        <end position="60"/>
    </location>
</feature>
<evidence type="ECO:0000256" key="4">
    <source>
        <dbReference type="ARBA" id="ARBA00023125"/>
    </source>
</evidence>
<feature type="compositionally biased region" description="Basic and acidic residues" evidence="7">
    <location>
        <begin position="1"/>
        <end position="13"/>
    </location>
</feature>
<dbReference type="VEuPathDB" id="FungiDB:CXQ85_001783"/>
<dbReference type="Pfam" id="PF00172">
    <property type="entry name" value="Zn_clus"/>
    <property type="match status" value="1"/>
</dbReference>
<keyword evidence="2" id="KW-0862">Zinc</keyword>
<keyword evidence="10" id="KW-1185">Reference proteome</keyword>
<evidence type="ECO:0000313" key="9">
    <source>
        <dbReference type="EMBL" id="PVH20006.1"/>
    </source>
</evidence>
<proteinExistence type="predicted"/>
<feature type="compositionally biased region" description="Low complexity" evidence="7">
    <location>
        <begin position="175"/>
        <end position="193"/>
    </location>
</feature>
<keyword evidence="1" id="KW-0479">Metal-binding</keyword>
<comment type="caution">
    <text evidence="9">The sequence shown here is derived from an EMBL/GenBank/DDBJ whole genome shotgun (WGS) entry which is preliminary data.</text>
</comment>
<feature type="compositionally biased region" description="Polar residues" evidence="7">
    <location>
        <begin position="113"/>
        <end position="129"/>
    </location>
</feature>
<name>A0A2V1AR68_9ASCO</name>
<evidence type="ECO:0000256" key="2">
    <source>
        <dbReference type="ARBA" id="ARBA00022833"/>
    </source>
</evidence>
<feature type="compositionally biased region" description="Polar residues" evidence="7">
    <location>
        <begin position="313"/>
        <end position="325"/>
    </location>
</feature>
<feature type="compositionally biased region" description="Low complexity" evidence="7">
    <location>
        <begin position="232"/>
        <end position="282"/>
    </location>
</feature>
<keyword evidence="6" id="KW-0539">Nucleus</keyword>
<feature type="region of interest" description="Disordered" evidence="7">
    <location>
        <begin position="1"/>
        <end position="21"/>
    </location>
</feature>